<proteinExistence type="predicted"/>
<dbReference type="Proteomes" id="UP001143545">
    <property type="component" value="Unassembled WGS sequence"/>
</dbReference>
<reference evidence="3" key="1">
    <citation type="submission" date="2022-07" db="EMBL/GenBank/DDBJ databases">
        <title>Taxonomy of Novel Oxalotrophic and Methylotrophic Bacteria.</title>
        <authorList>
            <person name="Sahin N."/>
            <person name="Tani A."/>
        </authorList>
    </citation>
    <scope>NUCLEOTIDE SEQUENCE</scope>
    <source>
        <strain evidence="3">AM327</strain>
    </source>
</reference>
<evidence type="ECO:0000259" key="2">
    <source>
        <dbReference type="Pfam" id="PF18962"/>
    </source>
</evidence>
<protein>
    <recommendedName>
        <fullName evidence="2">Secretion system C-terminal sorting domain-containing protein</fullName>
    </recommendedName>
</protein>
<evidence type="ECO:0000313" key="4">
    <source>
        <dbReference type="Proteomes" id="UP001143545"/>
    </source>
</evidence>
<evidence type="ECO:0000313" key="3">
    <source>
        <dbReference type="EMBL" id="GLB51621.1"/>
    </source>
</evidence>
<dbReference type="EMBL" id="BRVP01000004">
    <property type="protein sequence ID" value="GLB51621.1"/>
    <property type="molecule type" value="Genomic_DNA"/>
</dbReference>
<dbReference type="AlphaFoldDB" id="A0A9W6EUE4"/>
<comment type="caution">
    <text evidence="3">The sequence shown here is derived from an EMBL/GenBank/DDBJ whole genome shotgun (WGS) entry which is preliminary data.</text>
</comment>
<accession>A0A9W6EUE4</accession>
<organism evidence="3 4">
    <name type="scientific">Neptunitalea chrysea</name>
    <dbReference type="NCBI Taxonomy" id="1647581"/>
    <lineage>
        <taxon>Bacteria</taxon>
        <taxon>Pseudomonadati</taxon>
        <taxon>Bacteroidota</taxon>
        <taxon>Flavobacteriia</taxon>
        <taxon>Flavobacteriales</taxon>
        <taxon>Flavobacteriaceae</taxon>
        <taxon>Neptunitalea</taxon>
    </lineage>
</organism>
<sequence>MNISQLHTPINYSSDCALGVDVVEGNQTIAVYPNPTSNFITIDTPMDIDYIELYDLTGRKLNTFYTGFEKLPLDCAKGTYLLKMYASVLETKKVVVR</sequence>
<name>A0A9W6EUE4_9FLAO</name>
<keyword evidence="4" id="KW-1185">Reference proteome</keyword>
<gene>
    <name evidence="3" type="ORF">NBRC110019_06600</name>
</gene>
<dbReference type="NCBIfam" id="TIGR04183">
    <property type="entry name" value="Por_Secre_tail"/>
    <property type="match status" value="1"/>
</dbReference>
<evidence type="ECO:0000256" key="1">
    <source>
        <dbReference type="ARBA" id="ARBA00022729"/>
    </source>
</evidence>
<dbReference type="Pfam" id="PF18962">
    <property type="entry name" value="Por_Secre_tail"/>
    <property type="match status" value="1"/>
</dbReference>
<feature type="domain" description="Secretion system C-terminal sorting" evidence="2">
    <location>
        <begin position="31"/>
        <end position="96"/>
    </location>
</feature>
<dbReference type="InterPro" id="IPR026444">
    <property type="entry name" value="Secre_tail"/>
</dbReference>
<keyword evidence="1" id="KW-0732">Signal</keyword>